<comment type="caution">
    <text evidence="1">The sequence shown here is derived from an EMBL/GenBank/DDBJ whole genome shotgun (WGS) entry which is preliminary data.</text>
</comment>
<accession>A0AAV1XFP3</accession>
<keyword evidence="2" id="KW-1185">Reference proteome</keyword>
<dbReference type="Proteomes" id="UP001497480">
    <property type="component" value="Unassembled WGS sequence"/>
</dbReference>
<proteinExistence type="predicted"/>
<name>A0AAV1XFP3_LUPLU</name>
<dbReference type="AlphaFoldDB" id="A0AAV1XFP3"/>
<organism evidence="1 2">
    <name type="scientific">Lupinus luteus</name>
    <name type="common">European yellow lupine</name>
    <dbReference type="NCBI Taxonomy" id="3873"/>
    <lineage>
        <taxon>Eukaryota</taxon>
        <taxon>Viridiplantae</taxon>
        <taxon>Streptophyta</taxon>
        <taxon>Embryophyta</taxon>
        <taxon>Tracheophyta</taxon>
        <taxon>Spermatophyta</taxon>
        <taxon>Magnoliopsida</taxon>
        <taxon>eudicotyledons</taxon>
        <taxon>Gunneridae</taxon>
        <taxon>Pentapetalae</taxon>
        <taxon>rosids</taxon>
        <taxon>fabids</taxon>
        <taxon>Fabales</taxon>
        <taxon>Fabaceae</taxon>
        <taxon>Papilionoideae</taxon>
        <taxon>50 kb inversion clade</taxon>
        <taxon>genistoids sensu lato</taxon>
        <taxon>core genistoids</taxon>
        <taxon>Genisteae</taxon>
        <taxon>Lupinus</taxon>
    </lineage>
</organism>
<gene>
    <name evidence="1" type="ORF">LLUT_LOCUS21064</name>
</gene>
<reference evidence="1 2" key="1">
    <citation type="submission" date="2024-03" db="EMBL/GenBank/DDBJ databases">
        <authorList>
            <person name="Martinez-Hernandez J."/>
        </authorList>
    </citation>
    <scope>NUCLEOTIDE SEQUENCE [LARGE SCALE GENOMIC DNA]</scope>
</reference>
<evidence type="ECO:0000313" key="1">
    <source>
        <dbReference type="EMBL" id="CAL0320004.1"/>
    </source>
</evidence>
<dbReference type="EMBL" id="CAXHTB010000014">
    <property type="protein sequence ID" value="CAL0320004.1"/>
    <property type="molecule type" value="Genomic_DNA"/>
</dbReference>
<sequence>MIECMLCKISPRSFILGGQLFHMRCYAHILNLIVKDGLRPNTVEALMCLHDWQRCDMKGSSNSKLDIIRCGTILEDFDDSTSQGSAMEGNDVNH</sequence>
<evidence type="ECO:0000313" key="2">
    <source>
        <dbReference type="Proteomes" id="UP001497480"/>
    </source>
</evidence>
<protein>
    <submittedName>
        <fullName evidence="1">Uncharacterized protein</fullName>
    </submittedName>
</protein>